<evidence type="ECO:0000313" key="3">
    <source>
        <dbReference type="EMBL" id="AKP54042.1"/>
    </source>
</evidence>
<dbReference type="EMBL" id="CP012040">
    <property type="protein sequence ID" value="AKP54042.1"/>
    <property type="molecule type" value="Genomic_DNA"/>
</dbReference>
<dbReference type="Proteomes" id="UP000036520">
    <property type="component" value="Chromosome"/>
</dbReference>
<dbReference type="AlphaFoldDB" id="A0A0H4Q091"/>
<dbReference type="FunFam" id="1.50.10.10:FF:000021">
    <property type="entry name" value="N-acylglucosamine 2-epimerase"/>
    <property type="match status" value="1"/>
</dbReference>
<sequence>MKQYLELYKGELLDQVIPFWENNSPDKVNGGYFTCLDQYGKVYDTDKFVWLQARQIWMFAMLYEQVEPNEEWLKIAKSGAAFLIEHGRDEQGAFYFSLDQKGKPLVQPYNIFSDCFAAMAFAALNKIEPNEEYATLAIKTFDNILERRDNPKGIYSKTFPGTRNLKSFALPMILSNLTLEMGALLDDEKVSSLVPAVIREVMEVFLQKDSGLILENVNLDGSFSDSFEGRLTSPGHAIEAMWFMLDLSQKYNDEDLCQKAIDTGLKTLEYGWDKDYGGIYYFLDICGHPSEKLEWNQKLWWVHLETLVFLSKAYAITGNNECLQWFNKVHDYTWKHFKDPESPEWFGYLDRYGKVQLPLKGGKWKGCFHVPRGLFQVWKNLEKIK</sequence>
<evidence type="ECO:0000313" key="4">
    <source>
        <dbReference type="Proteomes" id="UP000036520"/>
    </source>
</evidence>
<gene>
    <name evidence="3" type="ORF">CA2015_4715</name>
</gene>
<protein>
    <submittedName>
        <fullName evidence="3">N-acylglucosamine 2-epimerase</fullName>
    </submittedName>
</protein>
<name>A0A0H4Q091_9BACT</name>
<proteinExistence type="inferred from homology"/>
<dbReference type="PATRIC" id="fig|320787.5.peg.5159"/>
<dbReference type="Pfam" id="PF07221">
    <property type="entry name" value="GlcNAc_2-epim"/>
    <property type="match status" value="1"/>
</dbReference>
<keyword evidence="4" id="KW-1185">Reference proteome</keyword>
<dbReference type="InterPro" id="IPR012341">
    <property type="entry name" value="6hp_glycosidase-like_sf"/>
</dbReference>
<keyword evidence="2" id="KW-0413">Isomerase</keyword>
<organism evidence="3 4">
    <name type="scientific">Cyclobacterium amurskyense</name>
    <dbReference type="NCBI Taxonomy" id="320787"/>
    <lineage>
        <taxon>Bacteria</taxon>
        <taxon>Pseudomonadati</taxon>
        <taxon>Bacteroidota</taxon>
        <taxon>Cytophagia</taxon>
        <taxon>Cytophagales</taxon>
        <taxon>Cyclobacteriaceae</taxon>
        <taxon>Cyclobacterium</taxon>
    </lineage>
</organism>
<evidence type="ECO:0000256" key="1">
    <source>
        <dbReference type="ARBA" id="ARBA00008558"/>
    </source>
</evidence>
<dbReference type="InterPro" id="IPR010819">
    <property type="entry name" value="AGE/CE"/>
</dbReference>
<reference evidence="3 4" key="1">
    <citation type="submission" date="2015-07" db="EMBL/GenBank/DDBJ databases">
        <authorList>
            <person name="Kim K.M."/>
        </authorList>
    </citation>
    <scope>NUCLEOTIDE SEQUENCE [LARGE SCALE GENOMIC DNA]</scope>
    <source>
        <strain evidence="3 4">KCTC 12363</strain>
    </source>
</reference>
<accession>A0A0H4Q091</accession>
<dbReference type="CDD" id="cd00249">
    <property type="entry name" value="AGE"/>
    <property type="match status" value="1"/>
</dbReference>
<dbReference type="OrthoDB" id="5141876at2"/>
<dbReference type="GO" id="GO:0005975">
    <property type="term" value="P:carbohydrate metabolic process"/>
    <property type="evidence" value="ECO:0007669"/>
    <property type="project" value="InterPro"/>
</dbReference>
<dbReference type="Gene3D" id="1.50.10.10">
    <property type="match status" value="1"/>
</dbReference>
<dbReference type="SUPFAM" id="SSF48208">
    <property type="entry name" value="Six-hairpin glycosidases"/>
    <property type="match status" value="1"/>
</dbReference>
<dbReference type="InterPro" id="IPR034116">
    <property type="entry name" value="AGE_dom"/>
</dbReference>
<dbReference type="STRING" id="320787.CA2015_4715"/>
<evidence type="ECO:0000256" key="2">
    <source>
        <dbReference type="ARBA" id="ARBA00023235"/>
    </source>
</evidence>
<dbReference type="PANTHER" id="PTHR15108">
    <property type="entry name" value="N-ACYLGLUCOSAMINE-2-EPIMERASE"/>
    <property type="match status" value="1"/>
</dbReference>
<dbReference type="KEGG" id="camu:CA2015_4715"/>
<dbReference type="InterPro" id="IPR008928">
    <property type="entry name" value="6-hairpin_glycosidase_sf"/>
</dbReference>
<comment type="similarity">
    <text evidence="1">Belongs to the N-acylglucosamine 2-epimerase family.</text>
</comment>
<dbReference type="GO" id="GO:0016853">
    <property type="term" value="F:isomerase activity"/>
    <property type="evidence" value="ECO:0007669"/>
    <property type="project" value="UniProtKB-KW"/>
</dbReference>
<dbReference type="RefSeq" id="WP_048644073.1">
    <property type="nucleotide sequence ID" value="NZ_CP012040.1"/>
</dbReference>